<keyword evidence="5" id="KW-1185">Reference proteome</keyword>
<feature type="compositionally biased region" description="Low complexity" evidence="1">
    <location>
        <begin position="1"/>
        <end position="14"/>
    </location>
</feature>
<dbReference type="Proteomes" id="UP000196084">
    <property type="component" value="Unassembled WGS sequence"/>
</dbReference>
<dbReference type="Pfam" id="PF11992">
    <property type="entry name" value="TgpA_N"/>
    <property type="match status" value="1"/>
</dbReference>
<feature type="transmembrane region" description="Helical" evidence="2">
    <location>
        <begin position="187"/>
        <end position="205"/>
    </location>
</feature>
<evidence type="ECO:0000256" key="1">
    <source>
        <dbReference type="SAM" id="MobiDB-lite"/>
    </source>
</evidence>
<dbReference type="Pfam" id="PF01841">
    <property type="entry name" value="Transglut_core"/>
    <property type="match status" value="1"/>
</dbReference>
<feature type="region of interest" description="Disordered" evidence="1">
    <location>
        <begin position="1"/>
        <end position="20"/>
    </location>
</feature>
<feature type="transmembrane region" description="Helical" evidence="2">
    <location>
        <begin position="35"/>
        <end position="52"/>
    </location>
</feature>
<evidence type="ECO:0000313" key="5">
    <source>
        <dbReference type="Proteomes" id="UP000196084"/>
    </source>
</evidence>
<dbReference type="InterPro" id="IPR021878">
    <property type="entry name" value="TgpA_N"/>
</dbReference>
<feature type="transmembrane region" description="Helical" evidence="2">
    <location>
        <begin position="58"/>
        <end position="80"/>
    </location>
</feature>
<dbReference type="AlphaFoldDB" id="A0A202EA86"/>
<dbReference type="RefSeq" id="WP_087714899.1">
    <property type="nucleotide sequence ID" value="NZ_MWPH01000002.1"/>
</dbReference>
<keyword evidence="2" id="KW-0472">Membrane</keyword>
<dbReference type="PANTHER" id="PTHR42736">
    <property type="entry name" value="PROTEIN-GLUTAMINE GAMMA-GLUTAMYLTRANSFERASE"/>
    <property type="match status" value="1"/>
</dbReference>
<protein>
    <submittedName>
        <fullName evidence="4">Transglutaminase</fullName>
    </submittedName>
</protein>
<feature type="domain" description="Transglutaminase-like" evidence="3">
    <location>
        <begin position="465"/>
        <end position="535"/>
    </location>
</feature>
<feature type="region of interest" description="Disordered" evidence="1">
    <location>
        <begin position="242"/>
        <end position="272"/>
    </location>
</feature>
<sequence length="801" mass="85287">MSTESGPTGSSGSGTREHSVTIGTEGAIETETFRLLALGCVLILTATYVSVLRDVTRVVGGTQSLLVLVAAMLVVATILARLIRPRTAIVTALIAAGLGFGYYLEASGVGVGVLTEATGDLIGDVVLLATGLEIMRMLEAGLWTLGFAPGPVFLSWYLAMRSRYGLSVLAGGSALLFLVLTGDAETGVTLLGVLAALGAVGFGELESRGGAVAQADLLAVLFAAIIVLSLSVTLVPGGATTPAAVGGSGGGTGATTLEGTIDSSPERSGISGSVELSPEVRFTVESPEEFYWRTGIYDRYTGDEWVRSGQQTQTFDELEPPPGTSNVVPYQLTAETELDVMPVAPELLDLESEAAQYADLSEHGQPHPTTTLLEGDSYVAASAVVDTTPGVLNEGGTAYPDEITEQYLQTPETLSTEFETYTAEITADAETPYEKADAIESYLRTSKDYSLEVDRPDGDVADEFLLEMDEGYCVYFATAMTQMLRSEDVPARYVSGYTSGQQVDDNEYVVRGLDAHAWVEVYFPDHGWVAFEPTPPSDRDDAHDAELVDARNTGEDDIDTDESEDIPITDDEDILEEPNVPNGQGEQSENESESDPTDPDTDAAEETDEPETPPDEEDASEENTSSEVTDPGTAGAGETSGETTAASERNLTERIPLTRETGTLLAVMLFGLVAGVHRIDATTRLQNTLGLYWHGRRTDPDRDATRAFERLEGMLAREYRPRQPAESPRQYLAALSASAESATDATVVDDARTERVLETYERAVYGGGVDRAEADGAIEAVDGLARERLPGFAGRSNADSE</sequence>
<dbReference type="SUPFAM" id="SSF54001">
    <property type="entry name" value="Cysteine proteinases"/>
    <property type="match status" value="1"/>
</dbReference>
<dbReference type="EMBL" id="MWPH01000002">
    <property type="protein sequence ID" value="OVE85134.1"/>
    <property type="molecule type" value="Genomic_DNA"/>
</dbReference>
<proteinExistence type="predicted"/>
<comment type="caution">
    <text evidence="4">The sequence shown here is derived from an EMBL/GenBank/DDBJ whole genome shotgun (WGS) entry which is preliminary data.</text>
</comment>
<dbReference type="Pfam" id="PF13559">
    <property type="entry name" value="DUF4129"/>
    <property type="match status" value="1"/>
</dbReference>
<organism evidence="4 5">
    <name type="scientific">Natronolimnobius baerhuensis</name>
    <dbReference type="NCBI Taxonomy" id="253108"/>
    <lineage>
        <taxon>Archaea</taxon>
        <taxon>Methanobacteriati</taxon>
        <taxon>Methanobacteriota</taxon>
        <taxon>Stenosarchaea group</taxon>
        <taxon>Halobacteria</taxon>
        <taxon>Halobacteriales</taxon>
        <taxon>Natrialbaceae</taxon>
        <taxon>Natronolimnobius</taxon>
    </lineage>
</organism>
<dbReference type="Gene3D" id="3.10.620.30">
    <property type="match status" value="1"/>
</dbReference>
<evidence type="ECO:0000313" key="4">
    <source>
        <dbReference type="EMBL" id="OVE85134.1"/>
    </source>
</evidence>
<evidence type="ECO:0000259" key="3">
    <source>
        <dbReference type="SMART" id="SM00460"/>
    </source>
</evidence>
<keyword evidence="2" id="KW-0812">Transmembrane</keyword>
<dbReference type="InterPro" id="IPR038765">
    <property type="entry name" value="Papain-like_cys_pep_sf"/>
</dbReference>
<evidence type="ECO:0000256" key="2">
    <source>
        <dbReference type="SAM" id="Phobius"/>
    </source>
</evidence>
<dbReference type="OrthoDB" id="18481at2157"/>
<feature type="region of interest" description="Disordered" evidence="1">
    <location>
        <begin position="551"/>
        <end position="655"/>
    </location>
</feature>
<feature type="compositionally biased region" description="Acidic residues" evidence="1">
    <location>
        <begin position="588"/>
        <end position="621"/>
    </location>
</feature>
<feature type="transmembrane region" description="Helical" evidence="2">
    <location>
        <begin position="87"/>
        <end position="104"/>
    </location>
</feature>
<feature type="compositionally biased region" description="Acidic residues" evidence="1">
    <location>
        <begin position="555"/>
        <end position="576"/>
    </location>
</feature>
<dbReference type="SMART" id="SM00460">
    <property type="entry name" value="TGc"/>
    <property type="match status" value="1"/>
</dbReference>
<dbReference type="InterPro" id="IPR052901">
    <property type="entry name" value="Bact_TGase-like"/>
</dbReference>
<feature type="compositionally biased region" description="Low complexity" evidence="1">
    <location>
        <begin position="632"/>
        <end position="648"/>
    </location>
</feature>
<dbReference type="PANTHER" id="PTHR42736:SF1">
    <property type="entry name" value="PROTEIN-GLUTAMINE GAMMA-GLUTAMYLTRANSFERASE"/>
    <property type="match status" value="1"/>
</dbReference>
<feature type="transmembrane region" description="Helical" evidence="2">
    <location>
        <begin position="217"/>
        <end position="235"/>
    </location>
</feature>
<gene>
    <name evidence="4" type="ORF">B2G88_12385</name>
</gene>
<reference evidence="4 5" key="1">
    <citation type="submission" date="2017-02" db="EMBL/GenBank/DDBJ databases">
        <title>Natronthermophilus aegyptiacus gen. nov.,sp. nov., an aerobic, extremely halophilic alkalithermophilic archaeon isolated from the athalassohaline Wadi An Natrun, Egypt.</title>
        <authorList>
            <person name="Zhao B."/>
        </authorList>
    </citation>
    <scope>NUCLEOTIDE SEQUENCE [LARGE SCALE GENOMIC DNA]</scope>
    <source>
        <strain evidence="4 5">CGMCC 1.3597</strain>
    </source>
</reference>
<keyword evidence="2" id="KW-1133">Transmembrane helix</keyword>
<dbReference type="InterPro" id="IPR002931">
    <property type="entry name" value="Transglutaminase-like"/>
</dbReference>
<name>A0A202EA86_9EURY</name>
<dbReference type="InterPro" id="IPR025403">
    <property type="entry name" value="TgpA-like_C"/>
</dbReference>
<feature type="transmembrane region" description="Helical" evidence="2">
    <location>
        <begin position="140"/>
        <end position="159"/>
    </location>
</feature>
<accession>A0A202EA86</accession>
<feature type="transmembrane region" description="Helical" evidence="2">
    <location>
        <begin position="164"/>
        <end position="181"/>
    </location>
</feature>